<evidence type="ECO:0000313" key="7">
    <source>
        <dbReference type="Proteomes" id="UP000078558"/>
    </source>
</evidence>
<protein>
    <submittedName>
        <fullName evidence="5">Phosphoribosyl-dephospho-CoA transferase</fullName>
        <ecNumber evidence="5">2.7.7.-</ecNumber>
    </submittedName>
</protein>
<dbReference type="EMBL" id="LT907988">
    <property type="protein sequence ID" value="SOE47684.1"/>
    <property type="molecule type" value="Genomic_DNA"/>
</dbReference>
<evidence type="ECO:0000313" key="6">
    <source>
        <dbReference type="EMBL" id="SOE47684.1"/>
    </source>
</evidence>
<evidence type="ECO:0000259" key="4">
    <source>
        <dbReference type="Pfam" id="PF20866"/>
    </source>
</evidence>
<name>A0A1C3JX30_9BURK</name>
<keyword evidence="2 5" id="KW-0548">Nucleotidyltransferase</keyword>
<dbReference type="GO" id="GO:0016779">
    <property type="term" value="F:nucleotidyltransferase activity"/>
    <property type="evidence" value="ECO:0007669"/>
    <property type="project" value="UniProtKB-KW"/>
</dbReference>
<accession>A0A1C3JX30</accession>
<gene>
    <name evidence="5" type="ORF">ODI_03735</name>
    <name evidence="6" type="ORF">ODI_R0984</name>
</gene>
<dbReference type="STRING" id="1851544.ODI_03735"/>
<keyword evidence="7" id="KW-1185">Reference proteome</keyword>
<evidence type="ECO:0000313" key="5">
    <source>
        <dbReference type="EMBL" id="SBT23707.1"/>
    </source>
</evidence>
<dbReference type="Pfam" id="PF10620">
    <property type="entry name" value="MdcG"/>
    <property type="match status" value="1"/>
</dbReference>
<dbReference type="KEGG" id="odi:ODI_R0984"/>
<dbReference type="OrthoDB" id="8562329at2"/>
<dbReference type="EMBL" id="FLRC01000002">
    <property type="protein sequence ID" value="SBT23707.1"/>
    <property type="molecule type" value="Genomic_DNA"/>
</dbReference>
<dbReference type="InterPro" id="IPR048903">
    <property type="entry name" value="MdcG_N"/>
</dbReference>
<evidence type="ECO:0000256" key="1">
    <source>
        <dbReference type="ARBA" id="ARBA00022679"/>
    </source>
</evidence>
<keyword evidence="1 5" id="KW-0808">Transferase</keyword>
<dbReference type="RefSeq" id="WP_067749080.1">
    <property type="nucleotide sequence ID" value="NZ_LT907988.1"/>
</dbReference>
<dbReference type="InterPro" id="IPR017557">
    <property type="entry name" value="Holo-ACP_synthase"/>
</dbReference>
<dbReference type="EC" id="2.7.7.-" evidence="5"/>
<dbReference type="Proteomes" id="UP000078558">
    <property type="component" value="Chromosome I"/>
</dbReference>
<dbReference type="Pfam" id="PF20866">
    <property type="entry name" value="MdcG_N"/>
    <property type="match status" value="1"/>
</dbReference>
<feature type="domain" description="Phosphoribosyl-dephospho-CoA transferase MdcG N-terminal" evidence="4">
    <location>
        <begin position="13"/>
        <end position="106"/>
    </location>
</feature>
<reference evidence="5 7" key="1">
    <citation type="submission" date="2016-06" db="EMBL/GenBank/DDBJ databases">
        <authorList>
            <person name="Kjaerup R.B."/>
            <person name="Dalgaard T.S."/>
            <person name="Juul-Madsen H.R."/>
        </authorList>
    </citation>
    <scope>NUCLEOTIDE SEQUENCE [LARGE SCALE GENOMIC DNA]</scope>
    <source>
        <strain evidence="5">Orrdi1</strain>
    </source>
</reference>
<dbReference type="NCBIfam" id="TIGR03135">
    <property type="entry name" value="malonate_mdcG"/>
    <property type="match status" value="1"/>
</dbReference>
<evidence type="ECO:0000259" key="3">
    <source>
        <dbReference type="Pfam" id="PF10620"/>
    </source>
</evidence>
<sequence>MMPAASGPLVVARHDLVWLDAGAREALTTPLRAVGNEGDADALATWLIHGRPFVVSRQPDGWRGGVDAVGPSSDWLAAGVPLPPAEGRRRLGARLSWADVRAHRAPLSLYELAESPLLPPGRSVALDRLARALETLSVTPRVFGSAAMQALTGMAYLRPDSDLDLLWRPVDAAQCLAVTEVLLRWQEEEGWPVDGEMLFGEDDAVSWREWQRAASGSDGQVLVKSLRSARLVSRAALMEQVTA</sequence>
<dbReference type="AlphaFoldDB" id="A0A1C3JX30"/>
<feature type="domain" description="Phosphoribosyl-dephospho-CoA transferase MdcG C-terminal" evidence="3">
    <location>
        <begin position="117"/>
        <end position="234"/>
    </location>
</feature>
<proteinExistence type="predicted"/>
<evidence type="ECO:0000256" key="2">
    <source>
        <dbReference type="ARBA" id="ARBA00022695"/>
    </source>
</evidence>
<organism evidence="5 7">
    <name type="scientific">Orrella dioscoreae</name>
    <dbReference type="NCBI Taxonomy" id="1851544"/>
    <lineage>
        <taxon>Bacteria</taxon>
        <taxon>Pseudomonadati</taxon>
        <taxon>Pseudomonadota</taxon>
        <taxon>Betaproteobacteria</taxon>
        <taxon>Burkholderiales</taxon>
        <taxon>Alcaligenaceae</taxon>
        <taxon>Orrella</taxon>
    </lineage>
</organism>
<dbReference type="InterPro" id="IPR049180">
    <property type="entry name" value="MdcG_C"/>
</dbReference>
<reference evidence="6 7" key="2">
    <citation type="submission" date="2017-08" db="EMBL/GenBank/DDBJ databases">
        <authorList>
            <person name="de Groot N.N."/>
        </authorList>
    </citation>
    <scope>NUCLEOTIDE SEQUENCE [LARGE SCALE GENOMIC DNA]</scope>
    <source>
        <strain evidence="6">Orrdi1</strain>
    </source>
</reference>